<evidence type="ECO:0000313" key="3">
    <source>
        <dbReference type="Proteomes" id="UP000040453"/>
    </source>
</evidence>
<dbReference type="EMBL" id="CDGG01000001">
    <property type="protein sequence ID" value="CEI81947.1"/>
    <property type="molecule type" value="Genomic_DNA"/>
</dbReference>
<feature type="domain" description="DUF6242" evidence="1">
    <location>
        <begin position="49"/>
        <end position="256"/>
    </location>
</feature>
<dbReference type="InterPro" id="IPR058667">
    <property type="entry name" value="DUF6242_C"/>
</dbReference>
<dbReference type="Gene3D" id="2.130.10.10">
    <property type="entry name" value="YVTN repeat-like/Quinoprotein amine dehydrogenase"/>
    <property type="match status" value="1"/>
</dbReference>
<evidence type="ECO:0000259" key="1">
    <source>
        <dbReference type="Pfam" id="PF25852"/>
    </source>
</evidence>
<dbReference type="STRING" id="545501.BN997_01802"/>
<organism evidence="2 3">
    <name type="scientific">Oceanobacillus oncorhynchi</name>
    <dbReference type="NCBI Taxonomy" id="545501"/>
    <lineage>
        <taxon>Bacteria</taxon>
        <taxon>Bacillati</taxon>
        <taxon>Bacillota</taxon>
        <taxon>Bacilli</taxon>
        <taxon>Bacillales</taxon>
        <taxon>Bacillaceae</taxon>
        <taxon>Oceanobacillus</taxon>
    </lineage>
</organism>
<dbReference type="Proteomes" id="UP000040453">
    <property type="component" value="Unassembled WGS sequence"/>
</dbReference>
<gene>
    <name evidence="2" type="primary">hcf136</name>
    <name evidence="2" type="ORF">BN997_01802</name>
</gene>
<proteinExistence type="predicted"/>
<name>A0A0A1MQN7_9BACI</name>
<dbReference type="SUPFAM" id="SSF110296">
    <property type="entry name" value="Oligoxyloglucan reducing end-specific cellobiohydrolase"/>
    <property type="match status" value="1"/>
</dbReference>
<dbReference type="RefSeq" id="WP_042531426.1">
    <property type="nucleotide sequence ID" value="NZ_CDGG01000001.1"/>
</dbReference>
<protein>
    <submittedName>
        <fullName evidence="2">Ycf48-like protein</fullName>
    </submittedName>
</protein>
<accession>A0A0A1MQN7</accession>
<sequence>MKSFVLGISAFMLTLLTIISMFVYQKLDFFITSPPGFSEIDDTTVSAPGGPAADALRPVDYEASTSYSLQNDELRLTYNQGEDWVNVPIEKEQLFSGEYQGNKQELMEHSYILTEDRAAFLHAESSNQHVRSILLTYSLDQGATWETSEVTDAFPAMRFRKVDFVNDQFGYVIVSGDRTMSQEFSTVFLTHDGGETWEETNNSGVSRMIADGGFVDESTGFLSFGTIDPAEPMLYVTQNGGDSWKEAAFHIPEEYDHVFVIAETPVQEEDQLTVLVDQGPNGDYAGGFVKGKFVSEDNGETWDFLEEVDPDETASE</sequence>
<dbReference type="CDD" id="cd15482">
    <property type="entry name" value="Sialidase_non-viral"/>
    <property type="match status" value="1"/>
</dbReference>
<dbReference type="InterPro" id="IPR015943">
    <property type="entry name" value="WD40/YVTN_repeat-like_dom_sf"/>
</dbReference>
<dbReference type="Pfam" id="PF25852">
    <property type="entry name" value="DUF6242_C"/>
    <property type="match status" value="1"/>
</dbReference>
<reference evidence="2 3" key="1">
    <citation type="submission" date="2014-11" db="EMBL/GenBank/DDBJ databases">
        <authorList>
            <person name="Urmite Genomes Urmite Genomes"/>
        </authorList>
    </citation>
    <scope>NUCLEOTIDE SEQUENCE [LARGE SCALE GENOMIC DNA]</scope>
    <source>
        <strain evidence="2 3">Oc5</strain>
    </source>
</reference>
<evidence type="ECO:0000313" key="2">
    <source>
        <dbReference type="EMBL" id="CEI81947.1"/>
    </source>
</evidence>
<keyword evidence="3" id="KW-1185">Reference proteome</keyword>
<dbReference type="AlphaFoldDB" id="A0A0A1MQN7"/>
<dbReference type="OrthoDB" id="47917at2"/>